<dbReference type="PANTHER" id="PTHR38932:SF1">
    <property type="entry name" value="DUF4005 DOMAIN-CONTAINING PROTEIN"/>
    <property type="match status" value="1"/>
</dbReference>
<dbReference type="PANTHER" id="PTHR38932">
    <property type="entry name" value="BNAC03G64660D PROTEIN"/>
    <property type="match status" value="1"/>
</dbReference>
<dbReference type="EMBL" id="JAJJMB010008951">
    <property type="protein sequence ID" value="KAI3918945.1"/>
    <property type="molecule type" value="Genomic_DNA"/>
</dbReference>
<evidence type="ECO:0000313" key="3">
    <source>
        <dbReference type="Proteomes" id="UP001202328"/>
    </source>
</evidence>
<protein>
    <submittedName>
        <fullName evidence="2">Uncharacterized protein</fullName>
    </submittedName>
</protein>
<evidence type="ECO:0000256" key="1">
    <source>
        <dbReference type="SAM" id="MobiDB-lite"/>
    </source>
</evidence>
<evidence type="ECO:0000313" key="2">
    <source>
        <dbReference type="EMBL" id="KAI3918945.1"/>
    </source>
</evidence>
<sequence length="203" mass="22461">MDKRNKIKPIETKEYPKVKVRSEDDDFCSHKEKNCLMLLKVFETLSLQVQASPGKELENDIPPSVARVPKLYSPVLAAPSTSSSKGAQKHEKQIEEDTKSNNGASSVLRPRAVLSSPDNDGMIGHINRLSRVLPSVTKKKELGEITCVPSKVNPRCVKAKSPVNMRRESKETSETKVFLNITRSPDLTAPKQKSGPRKVKASS</sequence>
<feature type="region of interest" description="Disordered" evidence="1">
    <location>
        <begin position="76"/>
        <end position="124"/>
    </location>
</feature>
<dbReference type="AlphaFoldDB" id="A0AAD4SQU0"/>
<feature type="compositionally biased region" description="Basic and acidic residues" evidence="1">
    <location>
        <begin position="165"/>
        <end position="174"/>
    </location>
</feature>
<feature type="compositionally biased region" description="Basic residues" evidence="1">
    <location>
        <begin position="194"/>
        <end position="203"/>
    </location>
</feature>
<keyword evidence="3" id="KW-1185">Reference proteome</keyword>
<proteinExistence type="predicted"/>
<organism evidence="2 3">
    <name type="scientific">Papaver atlanticum</name>
    <dbReference type="NCBI Taxonomy" id="357466"/>
    <lineage>
        <taxon>Eukaryota</taxon>
        <taxon>Viridiplantae</taxon>
        <taxon>Streptophyta</taxon>
        <taxon>Embryophyta</taxon>
        <taxon>Tracheophyta</taxon>
        <taxon>Spermatophyta</taxon>
        <taxon>Magnoliopsida</taxon>
        <taxon>Ranunculales</taxon>
        <taxon>Papaveraceae</taxon>
        <taxon>Papaveroideae</taxon>
        <taxon>Papaver</taxon>
    </lineage>
</organism>
<feature type="region of interest" description="Disordered" evidence="1">
    <location>
        <begin position="159"/>
        <end position="203"/>
    </location>
</feature>
<gene>
    <name evidence="2" type="ORF">MKW98_017393</name>
</gene>
<accession>A0AAD4SQU0</accession>
<reference evidence="2" key="1">
    <citation type="submission" date="2022-04" db="EMBL/GenBank/DDBJ databases">
        <title>A functionally conserved STORR gene fusion in Papaver species that diverged 16.8 million years ago.</title>
        <authorList>
            <person name="Catania T."/>
        </authorList>
    </citation>
    <scope>NUCLEOTIDE SEQUENCE</scope>
    <source>
        <strain evidence="2">S-188037</strain>
    </source>
</reference>
<comment type="caution">
    <text evidence="2">The sequence shown here is derived from an EMBL/GenBank/DDBJ whole genome shotgun (WGS) entry which is preliminary data.</text>
</comment>
<dbReference type="Proteomes" id="UP001202328">
    <property type="component" value="Unassembled WGS sequence"/>
</dbReference>
<feature type="compositionally biased region" description="Basic and acidic residues" evidence="1">
    <location>
        <begin position="88"/>
        <end position="99"/>
    </location>
</feature>
<name>A0AAD4SQU0_9MAGN</name>